<dbReference type="Proteomes" id="UP000199657">
    <property type="component" value="Unassembled WGS sequence"/>
</dbReference>
<protein>
    <submittedName>
        <fullName evidence="3">PEP-CTERM protein-sorting domain-containing protein</fullName>
    </submittedName>
</protein>
<evidence type="ECO:0000259" key="2">
    <source>
        <dbReference type="Pfam" id="PF07589"/>
    </source>
</evidence>
<gene>
    <name evidence="3" type="ORF">SAMN04488052_105141</name>
</gene>
<dbReference type="AlphaFoldDB" id="A0A1H8U363"/>
<name>A0A1H8U363_9GAMM</name>
<evidence type="ECO:0000313" key="3">
    <source>
        <dbReference type="EMBL" id="SEO97575.1"/>
    </source>
</evidence>
<proteinExistence type="predicted"/>
<dbReference type="InterPro" id="IPR013424">
    <property type="entry name" value="Ice-binding_C"/>
</dbReference>
<dbReference type="RefSeq" id="WP_091644444.1">
    <property type="nucleotide sequence ID" value="NZ_FOEG01000005.1"/>
</dbReference>
<accession>A0A1H8U363</accession>
<feature type="chain" id="PRO_5011508813" evidence="1">
    <location>
        <begin position="22"/>
        <end position="317"/>
    </location>
</feature>
<evidence type="ECO:0000256" key="1">
    <source>
        <dbReference type="SAM" id="SignalP"/>
    </source>
</evidence>
<dbReference type="EMBL" id="FOEG01000005">
    <property type="protein sequence ID" value="SEO97575.1"/>
    <property type="molecule type" value="Genomic_DNA"/>
</dbReference>
<dbReference type="Pfam" id="PF07589">
    <property type="entry name" value="PEP-CTERM"/>
    <property type="match status" value="1"/>
</dbReference>
<sequence length="317" mass="33352">MMKQMFLAGVVGLASSSAAVAGPFYLDLGGGGGLGLPNAGDPNNSGSTRTQDFNSMGSLDTLATSIYQASSPGDIGPGTPVFDTNRSDVLGDVSITNGSIQTPSDDQRNIAGFVPAASLAGGNGFAASPDDWQGNNWGMTFDYDLAGQVVSGSGDDLNNAAVNFTSGTFDYFFEYEGERLQVLSIDVTGSSGSIANLVLEGRVNFDFLANGGFSADEQDFIQNFFRDAATGDSFYDIASTGAEVPIHWRLDTNVDGDEDLIEGEYQGETVWVRQTELNTTARFQVPEPSAVMLLGLGLVGLAFVAHRRRKADQDLAA</sequence>
<feature type="signal peptide" evidence="1">
    <location>
        <begin position="1"/>
        <end position="21"/>
    </location>
</feature>
<dbReference type="NCBIfam" id="TIGR02595">
    <property type="entry name" value="PEP_CTERM"/>
    <property type="match status" value="1"/>
</dbReference>
<feature type="domain" description="Ice-binding protein C-terminal" evidence="2">
    <location>
        <begin position="284"/>
        <end position="308"/>
    </location>
</feature>
<keyword evidence="1" id="KW-0732">Signal</keyword>
<reference evidence="3 4" key="1">
    <citation type="submission" date="2016-10" db="EMBL/GenBank/DDBJ databases">
        <authorList>
            <person name="de Groot N.N."/>
        </authorList>
    </citation>
    <scope>NUCLEOTIDE SEQUENCE [LARGE SCALE GENOMIC DNA]</scope>
    <source>
        <strain evidence="3 4">CGMCC 1.6291</strain>
    </source>
</reference>
<keyword evidence="4" id="KW-1185">Reference proteome</keyword>
<evidence type="ECO:0000313" key="4">
    <source>
        <dbReference type="Proteomes" id="UP000199657"/>
    </source>
</evidence>
<organism evidence="3 4">
    <name type="scientific">Aquisalimonas asiatica</name>
    <dbReference type="NCBI Taxonomy" id="406100"/>
    <lineage>
        <taxon>Bacteria</taxon>
        <taxon>Pseudomonadati</taxon>
        <taxon>Pseudomonadota</taxon>
        <taxon>Gammaproteobacteria</taxon>
        <taxon>Chromatiales</taxon>
        <taxon>Ectothiorhodospiraceae</taxon>
        <taxon>Aquisalimonas</taxon>
    </lineage>
</organism>